<gene>
    <name evidence="1" type="ORF">OWV82_016729</name>
</gene>
<accession>A0ACC1XI57</accession>
<organism evidence="1 2">
    <name type="scientific">Melia azedarach</name>
    <name type="common">Chinaberry tree</name>
    <dbReference type="NCBI Taxonomy" id="155640"/>
    <lineage>
        <taxon>Eukaryota</taxon>
        <taxon>Viridiplantae</taxon>
        <taxon>Streptophyta</taxon>
        <taxon>Embryophyta</taxon>
        <taxon>Tracheophyta</taxon>
        <taxon>Spermatophyta</taxon>
        <taxon>Magnoliopsida</taxon>
        <taxon>eudicotyledons</taxon>
        <taxon>Gunneridae</taxon>
        <taxon>Pentapetalae</taxon>
        <taxon>rosids</taxon>
        <taxon>malvids</taxon>
        <taxon>Sapindales</taxon>
        <taxon>Meliaceae</taxon>
        <taxon>Melia</taxon>
    </lineage>
</organism>
<name>A0ACC1XI57_MELAZ</name>
<sequence length="96" mass="10855">MHPMNNCKFAAITLFVGVTYPFFGDLLGFLGGFGFAPSSYFLPSIMWLIIKKPKRFGPKWFINWACIFIGVFIMLASTIGGFRNNVTDASTYTFYN</sequence>
<dbReference type="Proteomes" id="UP001164539">
    <property type="component" value="Chromosome 9"/>
</dbReference>
<reference evidence="1 2" key="1">
    <citation type="journal article" date="2023" name="Science">
        <title>Complex scaffold remodeling in plant triterpene biosynthesis.</title>
        <authorList>
            <person name="De La Pena R."/>
            <person name="Hodgson H."/>
            <person name="Liu J.C."/>
            <person name="Stephenson M.J."/>
            <person name="Martin A.C."/>
            <person name="Owen C."/>
            <person name="Harkess A."/>
            <person name="Leebens-Mack J."/>
            <person name="Jimenez L.E."/>
            <person name="Osbourn A."/>
            <person name="Sattely E.S."/>
        </authorList>
    </citation>
    <scope>NUCLEOTIDE SEQUENCE [LARGE SCALE GENOMIC DNA]</scope>
    <source>
        <strain evidence="2">cv. JPN11</strain>
        <tissue evidence="1">Leaf</tissue>
    </source>
</reference>
<dbReference type="EMBL" id="CM051402">
    <property type="protein sequence ID" value="KAJ4710558.1"/>
    <property type="molecule type" value="Genomic_DNA"/>
</dbReference>
<protein>
    <submittedName>
        <fullName evidence="1">Lysine histidine transporter like</fullName>
    </submittedName>
</protein>
<comment type="caution">
    <text evidence="1">The sequence shown here is derived from an EMBL/GenBank/DDBJ whole genome shotgun (WGS) entry which is preliminary data.</text>
</comment>
<evidence type="ECO:0000313" key="2">
    <source>
        <dbReference type="Proteomes" id="UP001164539"/>
    </source>
</evidence>
<evidence type="ECO:0000313" key="1">
    <source>
        <dbReference type="EMBL" id="KAJ4710558.1"/>
    </source>
</evidence>
<proteinExistence type="predicted"/>
<keyword evidence="2" id="KW-1185">Reference proteome</keyword>